<feature type="transmembrane region" description="Helical" evidence="7">
    <location>
        <begin position="292"/>
        <end position="316"/>
    </location>
</feature>
<dbReference type="Pfam" id="PF02687">
    <property type="entry name" value="FtsX"/>
    <property type="match status" value="2"/>
</dbReference>
<dbReference type="EMBL" id="BMNC01000006">
    <property type="protein sequence ID" value="GGN03987.1"/>
    <property type="molecule type" value="Genomic_DNA"/>
</dbReference>
<keyword evidence="2" id="KW-1003">Cell membrane</keyword>
<feature type="transmembrane region" description="Helical" evidence="7">
    <location>
        <begin position="517"/>
        <end position="541"/>
    </location>
</feature>
<dbReference type="Proteomes" id="UP000597656">
    <property type="component" value="Unassembled WGS sequence"/>
</dbReference>
<evidence type="ECO:0000313" key="9">
    <source>
        <dbReference type="EMBL" id="GGN03987.1"/>
    </source>
</evidence>
<evidence type="ECO:0000256" key="3">
    <source>
        <dbReference type="ARBA" id="ARBA00022692"/>
    </source>
</evidence>
<feature type="transmembrane region" description="Helical" evidence="7">
    <location>
        <begin position="15"/>
        <end position="41"/>
    </location>
</feature>
<feature type="transmembrane region" description="Helical" evidence="7">
    <location>
        <begin position="113"/>
        <end position="141"/>
    </location>
</feature>
<feature type="domain" description="ABC3 transporter permease C-terminal" evidence="8">
    <location>
        <begin position="71"/>
        <end position="190"/>
    </location>
</feature>
<dbReference type="InterPro" id="IPR050250">
    <property type="entry name" value="Macrolide_Exporter_MacB"/>
</dbReference>
<keyword evidence="3 7" id="KW-0812">Transmembrane</keyword>
<comment type="subcellular location">
    <subcellularLocation>
        <location evidence="1">Cell membrane</location>
        <topology evidence="1">Multi-pass membrane protein</topology>
    </subcellularLocation>
</comment>
<comment type="caution">
    <text evidence="9">The sequence shown here is derived from an EMBL/GenBank/DDBJ whole genome shotgun (WGS) entry which is preliminary data.</text>
</comment>
<evidence type="ECO:0000256" key="4">
    <source>
        <dbReference type="ARBA" id="ARBA00022989"/>
    </source>
</evidence>
<keyword evidence="5 7" id="KW-0472">Membrane</keyword>
<keyword evidence="10" id="KW-1185">Reference proteome</keyword>
<feature type="transmembrane region" description="Helical" evidence="7">
    <location>
        <begin position="561"/>
        <end position="591"/>
    </location>
</feature>
<evidence type="ECO:0000256" key="7">
    <source>
        <dbReference type="SAM" id="Phobius"/>
    </source>
</evidence>
<feature type="transmembrane region" description="Helical" evidence="7">
    <location>
        <begin position="208"/>
        <end position="227"/>
    </location>
</feature>
<proteinExistence type="inferred from homology"/>
<dbReference type="InterPro" id="IPR003838">
    <property type="entry name" value="ABC3_permease_C"/>
</dbReference>
<evidence type="ECO:0000256" key="6">
    <source>
        <dbReference type="ARBA" id="ARBA00038076"/>
    </source>
</evidence>
<dbReference type="RefSeq" id="WP_189157102.1">
    <property type="nucleotide sequence ID" value="NZ_BMNC01000006.1"/>
</dbReference>
<dbReference type="PANTHER" id="PTHR30572:SF4">
    <property type="entry name" value="ABC TRANSPORTER PERMEASE YTRF"/>
    <property type="match status" value="1"/>
</dbReference>
<feature type="transmembrane region" description="Helical" evidence="7">
    <location>
        <begin position="260"/>
        <end position="280"/>
    </location>
</feature>
<organism evidence="9 10">
    <name type="scientific">Lentzea pudingi</name>
    <dbReference type="NCBI Taxonomy" id="1789439"/>
    <lineage>
        <taxon>Bacteria</taxon>
        <taxon>Bacillati</taxon>
        <taxon>Actinomycetota</taxon>
        <taxon>Actinomycetes</taxon>
        <taxon>Pseudonocardiales</taxon>
        <taxon>Pseudonocardiaceae</taxon>
        <taxon>Lentzea</taxon>
    </lineage>
</organism>
<dbReference type="PANTHER" id="PTHR30572">
    <property type="entry name" value="MEMBRANE COMPONENT OF TRANSPORTER-RELATED"/>
    <property type="match status" value="1"/>
</dbReference>
<sequence>MFQMSFSTFRERWELFVGAILSVGVGVALVQASMLILVATGTPQVPPGLPRQAEDKIREGYVAAATVMGMTAFLAMFLAVFIVSSTFSFTVAQRRRDLALLRLTGGSRGQLRALLLSESLLLGVVGALLGVPFGVIAKAAQTWLLVEIGLLPEGFSAPWEMWAVIVAGCIGIGVSLAGVFTASLRAAKIRPLEALRETGQAARVMTMSRWFFGLSFAACTIAMVLWAQGANLIGAMMAALGIAMFGAVAMSMLSPLVVPFMAWLFGVLVPGSTLVGLAQANLRDGVRRSAATASPLIVLVALLLGLAGTFGSLAAAGGAEAQKSVNAQLVVSSTGEEAERLAGVEGVAVASRQNAVDITITVEKTQNKRVITRNFYSGIIAVDAADYARTHTLPPSSGDLGALTGSTVFTGPARNADRIAPGRVLAGDAAGQPLQLTVVGGLPETLEMGDSFLVPRQALPKQVWAGAPTETVVQVAQGQDPDDVADRIRAAGFAEVRAVSDWATARAETAQDGNVKILTVLMGLAGLYALMAVVNSVVIAGTERRREFAVSRVTGMTQRQVVRTAVVEAVAVAVIGLVLGCVVAGAGLVGIGGAVHKAIGTTVVFIPWTLLTIVAIGSIGIVAVTSAITATIATKDRPVSLVTTKE</sequence>
<protein>
    <submittedName>
        <fullName evidence="9">ABC transporter permease</fullName>
    </submittedName>
</protein>
<accession>A0ABQ2I8W6</accession>
<name>A0ABQ2I8W6_9PSEU</name>
<feature type="transmembrane region" description="Helical" evidence="7">
    <location>
        <begin position="161"/>
        <end position="187"/>
    </location>
</feature>
<feature type="domain" description="ABC3 transporter permease C-terminal" evidence="8">
    <location>
        <begin position="520"/>
        <end position="632"/>
    </location>
</feature>
<keyword evidence="4 7" id="KW-1133">Transmembrane helix</keyword>
<evidence type="ECO:0000259" key="8">
    <source>
        <dbReference type="Pfam" id="PF02687"/>
    </source>
</evidence>
<evidence type="ECO:0000313" key="10">
    <source>
        <dbReference type="Proteomes" id="UP000597656"/>
    </source>
</evidence>
<evidence type="ECO:0000256" key="1">
    <source>
        <dbReference type="ARBA" id="ARBA00004651"/>
    </source>
</evidence>
<feature type="transmembrane region" description="Helical" evidence="7">
    <location>
        <begin position="61"/>
        <end position="92"/>
    </location>
</feature>
<evidence type="ECO:0000256" key="2">
    <source>
        <dbReference type="ARBA" id="ARBA00022475"/>
    </source>
</evidence>
<reference evidence="10" key="1">
    <citation type="journal article" date="2019" name="Int. J. Syst. Evol. Microbiol.">
        <title>The Global Catalogue of Microorganisms (GCM) 10K type strain sequencing project: providing services to taxonomists for standard genome sequencing and annotation.</title>
        <authorList>
            <consortium name="The Broad Institute Genomics Platform"/>
            <consortium name="The Broad Institute Genome Sequencing Center for Infectious Disease"/>
            <person name="Wu L."/>
            <person name="Ma J."/>
        </authorList>
    </citation>
    <scope>NUCLEOTIDE SEQUENCE [LARGE SCALE GENOMIC DNA]</scope>
    <source>
        <strain evidence="10">CGMCC 4.7319</strain>
    </source>
</reference>
<comment type="similarity">
    <text evidence="6">Belongs to the ABC-4 integral membrane protein family.</text>
</comment>
<feature type="transmembrane region" description="Helical" evidence="7">
    <location>
        <begin position="603"/>
        <end position="633"/>
    </location>
</feature>
<gene>
    <name evidence="9" type="ORF">GCM10011609_48930</name>
</gene>
<evidence type="ECO:0000256" key="5">
    <source>
        <dbReference type="ARBA" id="ARBA00023136"/>
    </source>
</evidence>